<sequence length="286" mass="31414">MGDDPGEQPSMREAFALLGHDIRLDILVVLLDEWVAAYTEPTTYAELMDAVGVSDSGKFNYHLGRLHGTYVEKVDGGYVPTAAATALYRAVVAHRPDRARDRTQFEVDSECPRCGARLVGTHERGFLSVDCESCDDWLGFSYPFPGNGFRGRTDDEAVRAAHGRCKQHLGVARSGQCPFCAATTTIEVERDAIVAGNEPPIEIRCDSCSFHVGSHVLFPFLLDPDVTAVLSDAGIDVERYEWELPEPTTRVTSQEPLRIHVEVDGPDGTATFVIDDRLDVSSGRLE</sequence>
<organism evidence="3 4">
    <name type="scientific">Haloarchaeobius litoreus</name>
    <dbReference type="NCBI Taxonomy" id="755306"/>
    <lineage>
        <taxon>Archaea</taxon>
        <taxon>Methanobacteriati</taxon>
        <taxon>Methanobacteriota</taxon>
        <taxon>Stenosarchaea group</taxon>
        <taxon>Halobacteria</taxon>
        <taxon>Halobacteriales</taxon>
        <taxon>Halorubellaceae</taxon>
        <taxon>Haloarchaeobius</taxon>
    </lineage>
</organism>
<feature type="domain" description="DUF7347" evidence="1">
    <location>
        <begin position="12"/>
        <end position="91"/>
    </location>
</feature>
<protein>
    <submittedName>
        <fullName evidence="3">ArsR family transcriptional regulator</fullName>
    </submittedName>
</protein>
<feature type="domain" description="DUF7351" evidence="2">
    <location>
        <begin position="108"/>
        <end position="280"/>
    </location>
</feature>
<comment type="caution">
    <text evidence="3">The sequence shown here is derived from an EMBL/GenBank/DDBJ whole genome shotgun (WGS) entry which is preliminary data.</text>
</comment>
<dbReference type="RefSeq" id="WP_256398099.1">
    <property type="nucleotide sequence ID" value="NZ_JANHJR010000001.1"/>
</dbReference>
<accession>A0ABD6DJ87</accession>
<dbReference type="Proteomes" id="UP001597034">
    <property type="component" value="Unassembled WGS sequence"/>
</dbReference>
<proteinExistence type="predicted"/>
<evidence type="ECO:0000259" key="2">
    <source>
        <dbReference type="Pfam" id="PF24042"/>
    </source>
</evidence>
<evidence type="ECO:0000259" key="1">
    <source>
        <dbReference type="Pfam" id="PF24038"/>
    </source>
</evidence>
<dbReference type="EMBL" id="JBHUDO010000002">
    <property type="protein sequence ID" value="MFD1646380.1"/>
    <property type="molecule type" value="Genomic_DNA"/>
</dbReference>
<gene>
    <name evidence="3" type="ORF">ACFSBL_11880</name>
</gene>
<name>A0ABD6DJ87_9EURY</name>
<dbReference type="InterPro" id="IPR055771">
    <property type="entry name" value="DUF7347"/>
</dbReference>
<evidence type="ECO:0000313" key="3">
    <source>
        <dbReference type="EMBL" id="MFD1646380.1"/>
    </source>
</evidence>
<reference evidence="3 4" key="1">
    <citation type="journal article" date="2019" name="Int. J. Syst. Evol. Microbiol.">
        <title>The Global Catalogue of Microorganisms (GCM) 10K type strain sequencing project: providing services to taxonomists for standard genome sequencing and annotation.</title>
        <authorList>
            <consortium name="The Broad Institute Genomics Platform"/>
            <consortium name="The Broad Institute Genome Sequencing Center for Infectious Disease"/>
            <person name="Wu L."/>
            <person name="Ma J."/>
        </authorList>
    </citation>
    <scope>NUCLEOTIDE SEQUENCE [LARGE SCALE GENOMIC DNA]</scope>
    <source>
        <strain evidence="3 4">CGMCC 1.10390</strain>
    </source>
</reference>
<dbReference type="Pfam" id="PF24038">
    <property type="entry name" value="DUF7347"/>
    <property type="match status" value="1"/>
</dbReference>
<dbReference type="InterPro" id="IPR055775">
    <property type="entry name" value="DUF7351"/>
</dbReference>
<dbReference type="AlphaFoldDB" id="A0ABD6DJ87"/>
<keyword evidence="4" id="KW-1185">Reference proteome</keyword>
<evidence type="ECO:0000313" key="4">
    <source>
        <dbReference type="Proteomes" id="UP001597034"/>
    </source>
</evidence>
<dbReference type="Pfam" id="PF24042">
    <property type="entry name" value="DUF7351"/>
    <property type="match status" value="1"/>
</dbReference>